<evidence type="ECO:0008006" key="4">
    <source>
        <dbReference type="Google" id="ProtNLM"/>
    </source>
</evidence>
<name>A0ABP6CXY5_9ACTN</name>
<evidence type="ECO:0000313" key="3">
    <source>
        <dbReference type="Proteomes" id="UP001501509"/>
    </source>
</evidence>
<feature type="transmembrane region" description="Helical" evidence="1">
    <location>
        <begin position="62"/>
        <end position="81"/>
    </location>
</feature>
<reference evidence="3" key="1">
    <citation type="journal article" date="2019" name="Int. J. Syst. Evol. Microbiol.">
        <title>The Global Catalogue of Microorganisms (GCM) 10K type strain sequencing project: providing services to taxonomists for standard genome sequencing and annotation.</title>
        <authorList>
            <consortium name="The Broad Institute Genomics Platform"/>
            <consortium name="The Broad Institute Genome Sequencing Center for Infectious Disease"/>
            <person name="Wu L."/>
            <person name="Ma J."/>
        </authorList>
    </citation>
    <scope>NUCLEOTIDE SEQUENCE [LARGE SCALE GENOMIC DNA]</scope>
    <source>
        <strain evidence="3">JCM 6833</strain>
    </source>
</reference>
<sequence>MRPPGWFRLMRAGLFASVCVVLSLAGHDLMAARPAPAWAGWTALAGLTAVGHCLADRRRSAWWLLLAVEVMQGVLHAWFTWSAHVGVASGGVAHHGGAGTGTRMDHDGASPGMLGAHLLAGALVALWLYAGERALWRMLDAAAGLLLRPLLWTFAVLFGGGLLGEVRPTRHGHGPDDGERPLCLAVLCHSLVRRGPPQPVT</sequence>
<keyword evidence="3" id="KW-1185">Reference proteome</keyword>
<keyword evidence="1" id="KW-0812">Transmembrane</keyword>
<protein>
    <recommendedName>
        <fullName evidence="4">Integral membrane protein</fullName>
    </recommendedName>
</protein>
<keyword evidence="1" id="KW-1133">Transmembrane helix</keyword>
<gene>
    <name evidence="2" type="ORF">GCM10010411_77430</name>
</gene>
<dbReference type="EMBL" id="BAAATD010000014">
    <property type="protein sequence ID" value="GAA2628625.1"/>
    <property type="molecule type" value="Genomic_DNA"/>
</dbReference>
<proteinExistence type="predicted"/>
<evidence type="ECO:0000313" key="2">
    <source>
        <dbReference type="EMBL" id="GAA2628625.1"/>
    </source>
</evidence>
<feature type="transmembrane region" description="Helical" evidence="1">
    <location>
        <begin position="142"/>
        <end position="163"/>
    </location>
</feature>
<feature type="transmembrane region" description="Helical" evidence="1">
    <location>
        <begin position="35"/>
        <end position="55"/>
    </location>
</feature>
<feature type="transmembrane region" description="Helical" evidence="1">
    <location>
        <begin position="112"/>
        <end position="130"/>
    </location>
</feature>
<dbReference type="Proteomes" id="UP001501509">
    <property type="component" value="Unassembled WGS sequence"/>
</dbReference>
<dbReference type="RefSeq" id="WP_344547476.1">
    <property type="nucleotide sequence ID" value="NZ_BAAATD010000014.1"/>
</dbReference>
<keyword evidence="1" id="KW-0472">Membrane</keyword>
<accession>A0ABP6CXY5</accession>
<organism evidence="2 3">
    <name type="scientific">Actinomadura fulvescens</name>
    <dbReference type="NCBI Taxonomy" id="46160"/>
    <lineage>
        <taxon>Bacteria</taxon>
        <taxon>Bacillati</taxon>
        <taxon>Actinomycetota</taxon>
        <taxon>Actinomycetes</taxon>
        <taxon>Streptosporangiales</taxon>
        <taxon>Thermomonosporaceae</taxon>
        <taxon>Actinomadura</taxon>
    </lineage>
</organism>
<comment type="caution">
    <text evidence="2">The sequence shown here is derived from an EMBL/GenBank/DDBJ whole genome shotgun (WGS) entry which is preliminary data.</text>
</comment>
<evidence type="ECO:0000256" key="1">
    <source>
        <dbReference type="SAM" id="Phobius"/>
    </source>
</evidence>